<dbReference type="PANTHER" id="PTHR34475">
    <property type="match status" value="1"/>
</dbReference>
<organism evidence="2">
    <name type="scientific">hydrocarbon metagenome</name>
    <dbReference type="NCBI Taxonomy" id="938273"/>
    <lineage>
        <taxon>unclassified sequences</taxon>
        <taxon>metagenomes</taxon>
        <taxon>ecological metagenomes</taxon>
    </lineage>
</organism>
<dbReference type="AlphaFoldDB" id="A0A0W8FTA6"/>
<dbReference type="Pfam" id="PF13413">
    <property type="entry name" value="HTH_25"/>
    <property type="match status" value="1"/>
</dbReference>
<dbReference type="InterPro" id="IPR001623">
    <property type="entry name" value="DnaJ_domain"/>
</dbReference>
<sequence length="218" mass="25247">MEKDFTQLNYYEMLDIKPNATALEIRAAYNSALQMYQPDSLVSYSFFSQKERKEILARLEKAYSTLINEKEREIYNNELIREGVLEPAETGPAAKRPVSIFEFNRQKDTSGMPKVRGSELKAKISQSQRISEIISRQEIRGADLKEIRNELGVAVEAIHQQTKIRLDYLHWIEDDKTEKLPAPIFLKGFIKAYLKCLCIEPADEISIRYINSLVDKPR</sequence>
<protein>
    <recommendedName>
        <fullName evidence="1">J domain-containing protein</fullName>
    </recommendedName>
</protein>
<dbReference type="InterPro" id="IPR050400">
    <property type="entry name" value="Bact_Cytoskel_RodZ"/>
</dbReference>
<comment type="caution">
    <text evidence="2">The sequence shown here is derived from an EMBL/GenBank/DDBJ whole genome shotgun (WGS) entry which is preliminary data.</text>
</comment>
<feature type="domain" description="J" evidence="1">
    <location>
        <begin position="9"/>
        <end position="79"/>
    </location>
</feature>
<reference evidence="2" key="1">
    <citation type="journal article" date="2015" name="Proc. Natl. Acad. Sci. U.S.A.">
        <title>Networks of energetic and metabolic interactions define dynamics in microbial communities.</title>
        <authorList>
            <person name="Embree M."/>
            <person name="Liu J.K."/>
            <person name="Al-Bassam M.M."/>
            <person name="Zengler K."/>
        </authorList>
    </citation>
    <scope>NUCLEOTIDE SEQUENCE</scope>
</reference>
<name>A0A0W8FTA6_9ZZZZ</name>
<dbReference type="Gene3D" id="1.10.260.40">
    <property type="entry name" value="lambda repressor-like DNA-binding domains"/>
    <property type="match status" value="1"/>
</dbReference>
<dbReference type="Pfam" id="PF00226">
    <property type="entry name" value="DnaJ"/>
    <property type="match status" value="1"/>
</dbReference>
<dbReference type="PANTHER" id="PTHR34475:SF1">
    <property type="entry name" value="CYTOSKELETON PROTEIN RODZ"/>
    <property type="match status" value="1"/>
</dbReference>
<dbReference type="SUPFAM" id="SSF46565">
    <property type="entry name" value="Chaperone J-domain"/>
    <property type="match status" value="1"/>
</dbReference>
<accession>A0A0W8FTA6</accession>
<dbReference type="InterPro" id="IPR010982">
    <property type="entry name" value="Lambda_DNA-bd_dom_sf"/>
</dbReference>
<dbReference type="Gene3D" id="1.10.287.110">
    <property type="entry name" value="DnaJ domain"/>
    <property type="match status" value="1"/>
</dbReference>
<dbReference type="EMBL" id="LNQE01000873">
    <property type="protein sequence ID" value="KUG23977.1"/>
    <property type="molecule type" value="Genomic_DNA"/>
</dbReference>
<gene>
    <name evidence="2" type="ORF">ASZ90_006225</name>
</gene>
<dbReference type="InterPro" id="IPR036869">
    <property type="entry name" value="J_dom_sf"/>
</dbReference>
<dbReference type="GO" id="GO:0003677">
    <property type="term" value="F:DNA binding"/>
    <property type="evidence" value="ECO:0007669"/>
    <property type="project" value="InterPro"/>
</dbReference>
<dbReference type="CDD" id="cd06257">
    <property type="entry name" value="DnaJ"/>
    <property type="match status" value="1"/>
</dbReference>
<dbReference type="PROSITE" id="PS50076">
    <property type="entry name" value="DNAJ_2"/>
    <property type="match status" value="1"/>
</dbReference>
<proteinExistence type="predicted"/>
<evidence type="ECO:0000259" key="1">
    <source>
        <dbReference type="PROSITE" id="PS50076"/>
    </source>
</evidence>
<evidence type="ECO:0000313" key="2">
    <source>
        <dbReference type="EMBL" id="KUG23977.1"/>
    </source>
</evidence>